<keyword evidence="3" id="KW-1185">Reference proteome</keyword>
<evidence type="ECO:0000313" key="3">
    <source>
        <dbReference type="Proteomes" id="UP000755104"/>
    </source>
</evidence>
<keyword evidence="1" id="KW-0732">Signal</keyword>
<evidence type="ECO:0000313" key="2">
    <source>
        <dbReference type="EMBL" id="MBX7483015.1"/>
    </source>
</evidence>
<organism evidence="2 3">
    <name type="scientific">Qipengyuania qiaonensis</name>
    <dbReference type="NCBI Taxonomy" id="2867240"/>
    <lineage>
        <taxon>Bacteria</taxon>
        <taxon>Pseudomonadati</taxon>
        <taxon>Pseudomonadota</taxon>
        <taxon>Alphaproteobacteria</taxon>
        <taxon>Sphingomonadales</taxon>
        <taxon>Erythrobacteraceae</taxon>
        <taxon>Qipengyuania</taxon>
    </lineage>
</organism>
<gene>
    <name evidence="2" type="ORF">K3174_10775</name>
</gene>
<name>A0ABS7JAN9_9SPHN</name>
<comment type="caution">
    <text evidence="2">The sequence shown here is derived from an EMBL/GenBank/DDBJ whole genome shotgun (WGS) entry which is preliminary data.</text>
</comment>
<dbReference type="RefSeq" id="WP_221558281.1">
    <property type="nucleotide sequence ID" value="NZ_JAIGNO010000006.1"/>
</dbReference>
<dbReference type="EMBL" id="JAIGNO010000006">
    <property type="protein sequence ID" value="MBX7483015.1"/>
    <property type="molecule type" value="Genomic_DNA"/>
</dbReference>
<reference evidence="2 3" key="1">
    <citation type="submission" date="2021-08" db="EMBL/GenBank/DDBJ databases">
        <title>Comparative Genomics Analysis of the Genus Qipengyuania Reveals Extensive Genetic Diversity and Metabolic Versatility, Including the Description of Fifteen Novel Species.</title>
        <authorList>
            <person name="Liu Y."/>
        </authorList>
    </citation>
    <scope>NUCLEOTIDE SEQUENCE [LARGE SCALE GENOMIC DNA]</scope>
    <source>
        <strain evidence="2 3">6D47A</strain>
    </source>
</reference>
<proteinExistence type="predicted"/>
<sequence>MFSRFLAISFFLATPACVGAETTDVQIAEVVVQTAKDHFAIHENVRSSGSALAPSHSGLTEVQYNLPSGERFATYYVNSDGALSELVINGPTSEQYVKTPSRRFFLERLIGLMAPQSTSKERVWAAGQLDGVWTERVRPLPVQVGNYVFDGGVVRSPKGAHDNFKIIAVGTGATGLKFQSTP</sequence>
<feature type="chain" id="PRO_5045720464" evidence="1">
    <location>
        <begin position="21"/>
        <end position="182"/>
    </location>
</feature>
<protein>
    <submittedName>
        <fullName evidence="2">Uncharacterized protein</fullName>
    </submittedName>
</protein>
<feature type="signal peptide" evidence="1">
    <location>
        <begin position="1"/>
        <end position="20"/>
    </location>
</feature>
<evidence type="ECO:0000256" key="1">
    <source>
        <dbReference type="SAM" id="SignalP"/>
    </source>
</evidence>
<accession>A0ABS7JAN9</accession>
<dbReference type="Proteomes" id="UP000755104">
    <property type="component" value="Unassembled WGS sequence"/>
</dbReference>